<dbReference type="Pfam" id="PF13414">
    <property type="entry name" value="TPR_11"/>
    <property type="match status" value="4"/>
</dbReference>
<dbReference type="SMART" id="SM00671">
    <property type="entry name" value="SEL1"/>
    <property type="match status" value="5"/>
</dbReference>
<gene>
    <name evidence="2" type="ORF">SCALIN_C05_0096</name>
</gene>
<dbReference type="Proteomes" id="UP000218542">
    <property type="component" value="Unassembled WGS sequence"/>
</dbReference>
<protein>
    <submittedName>
        <fullName evidence="2">Uncharacterized protein</fullName>
    </submittedName>
</protein>
<dbReference type="RefSeq" id="WP_096893196.1">
    <property type="nucleotide sequence ID" value="NZ_BAOS01000005.1"/>
</dbReference>
<dbReference type="AlphaFoldDB" id="A0A286TW14"/>
<feature type="repeat" description="TPR" evidence="1">
    <location>
        <begin position="144"/>
        <end position="177"/>
    </location>
</feature>
<dbReference type="OrthoDB" id="9778733at2"/>
<dbReference type="PANTHER" id="PTHR44809:SF1">
    <property type="entry name" value="PROTEIN O-MANNOSYL-TRANSFERASE TMTC1"/>
    <property type="match status" value="1"/>
</dbReference>
<dbReference type="Gene3D" id="3.40.50.2000">
    <property type="entry name" value="Glycogen Phosphorylase B"/>
    <property type="match status" value="2"/>
</dbReference>
<evidence type="ECO:0000313" key="3">
    <source>
        <dbReference type="Proteomes" id="UP000218542"/>
    </source>
</evidence>
<feature type="repeat" description="TPR" evidence="1">
    <location>
        <begin position="609"/>
        <end position="642"/>
    </location>
</feature>
<feature type="repeat" description="TPR" evidence="1">
    <location>
        <begin position="76"/>
        <end position="109"/>
    </location>
</feature>
<feature type="repeat" description="TPR" evidence="1">
    <location>
        <begin position="541"/>
        <end position="574"/>
    </location>
</feature>
<dbReference type="InterPro" id="IPR002201">
    <property type="entry name" value="Glyco_trans_9"/>
</dbReference>
<feature type="repeat" description="TPR" evidence="1">
    <location>
        <begin position="677"/>
        <end position="710"/>
    </location>
</feature>
<dbReference type="InterPro" id="IPR011990">
    <property type="entry name" value="TPR-like_helical_dom_sf"/>
</dbReference>
<feature type="repeat" description="TPR" evidence="1">
    <location>
        <begin position="575"/>
        <end position="608"/>
    </location>
</feature>
<comment type="caution">
    <text evidence="2">The sequence shown here is derived from an EMBL/GenBank/DDBJ whole genome shotgun (WGS) entry which is preliminary data.</text>
</comment>
<evidence type="ECO:0000256" key="1">
    <source>
        <dbReference type="PROSITE-ProRule" id="PRU00339"/>
    </source>
</evidence>
<dbReference type="PANTHER" id="PTHR44809">
    <property type="match status" value="1"/>
</dbReference>
<dbReference type="Pfam" id="PF01075">
    <property type="entry name" value="Glyco_transf_9"/>
    <property type="match status" value="2"/>
</dbReference>
<dbReference type="Gene3D" id="1.25.40.10">
    <property type="entry name" value="Tetratricopeptide repeat domain"/>
    <property type="match status" value="8"/>
</dbReference>
<feature type="repeat" description="TPR" evidence="1">
    <location>
        <begin position="779"/>
        <end position="812"/>
    </location>
</feature>
<dbReference type="SMART" id="SM00028">
    <property type="entry name" value="TPR"/>
    <property type="match status" value="14"/>
</dbReference>
<dbReference type="PROSITE" id="PS50293">
    <property type="entry name" value="TPR_REGION"/>
    <property type="match status" value="7"/>
</dbReference>
<dbReference type="Pfam" id="PF00515">
    <property type="entry name" value="TPR_1"/>
    <property type="match status" value="1"/>
</dbReference>
<dbReference type="InterPro" id="IPR052943">
    <property type="entry name" value="TMTC_O-mannosyl-trnsfr"/>
</dbReference>
<proteinExistence type="predicted"/>
<dbReference type="Pfam" id="PF13432">
    <property type="entry name" value="TPR_16"/>
    <property type="match status" value="1"/>
</dbReference>
<dbReference type="GO" id="GO:0016757">
    <property type="term" value="F:glycosyltransferase activity"/>
    <property type="evidence" value="ECO:0007669"/>
    <property type="project" value="InterPro"/>
</dbReference>
<name>A0A286TW14_9BACT</name>
<dbReference type="Pfam" id="PF13431">
    <property type="entry name" value="TPR_17"/>
    <property type="match status" value="1"/>
</dbReference>
<evidence type="ECO:0000313" key="2">
    <source>
        <dbReference type="EMBL" id="GAX60011.1"/>
    </source>
</evidence>
<dbReference type="InterPro" id="IPR019734">
    <property type="entry name" value="TPR_rpt"/>
</dbReference>
<organism evidence="2 3">
    <name type="scientific">Candidatus Scalindua japonica</name>
    <dbReference type="NCBI Taxonomy" id="1284222"/>
    <lineage>
        <taxon>Bacteria</taxon>
        <taxon>Pseudomonadati</taxon>
        <taxon>Planctomycetota</taxon>
        <taxon>Candidatus Brocadiia</taxon>
        <taxon>Candidatus Brocadiales</taxon>
        <taxon>Candidatus Scalinduaceae</taxon>
        <taxon>Candidatus Scalindua</taxon>
    </lineage>
</organism>
<reference evidence="2 3" key="1">
    <citation type="journal article" date="2017" name="Environ. Microbiol. Rep.">
        <title>Genetic diversity of marine anaerobic ammonium-oxidizing bacteria as revealed by genomic and proteomic analyses of 'Candidatus Scalindua japonica'.</title>
        <authorList>
            <person name="Oshiki M."/>
            <person name="Mizuto K."/>
            <person name="Kimura Z."/>
            <person name="Kindaichi T."/>
            <person name="Satoh H."/>
            <person name="Okabe S."/>
        </authorList>
    </citation>
    <scope>NUCLEOTIDE SEQUENCE [LARGE SCALE GENOMIC DNA]</scope>
    <source>
        <strain evidence="3">husup-a2</strain>
    </source>
</reference>
<keyword evidence="3" id="KW-1185">Reference proteome</keyword>
<dbReference type="InterPro" id="IPR006597">
    <property type="entry name" value="Sel1-like"/>
</dbReference>
<accession>A0A286TW14</accession>
<dbReference type="SUPFAM" id="SSF48452">
    <property type="entry name" value="TPR-like"/>
    <property type="match status" value="3"/>
</dbReference>
<dbReference type="SUPFAM" id="SSF53756">
    <property type="entry name" value="UDP-Glycosyltransferase/glycogen phosphorylase"/>
    <property type="match status" value="2"/>
</dbReference>
<sequence>MNQKVKGNMRKCQEALKLHQAGNFVDAEILYNKILETEPANIDTIFFLGTLKLQQGDTGTARALLENTIILKPDHAAAYNNLGTVFKEQNKFEEAIKNYNKSLALKPDYAMAHNNLGNLLKDIGKFAEAETSCRRAILLQPDFSDAHNNLASTLQKQGKHEEAIRSYNLAVKYNPKSVHAHINRSSALLLTENLEDGWPEYEWRLQTKNYNSSKFQLPHWDGSPLNGKTIFVHAEQGYGDTIQFVRYLPMVKDLGGHVIFECQKELIRLLKNCAGIDEIVEMMPSQDIVFDTHIHLLSLPGIFGTNMDSIPSCTPYITVDPVLSEKWRLQLSNNNNLKIGIVWAGRSTFKDHYRSCTFDDFISLSEIPGITFYSLQKGPSSEEALNAPEDMKVINLDKELNDFDDTAAVMNNLDLIISTDTAVAHLAGAIGKPVWTLLHTSSDWRWFLNRECSPWYPEMRLFRQSVFSDWRGVFDKVKTSLISIFGPQIGIYGENKTTNSEIQNLRLSDLLQEAHRHHQAGDFTSAIMCYNIAIKKHPDNALTHFHLGSALHGTGRIDDALASYRKAKELKPDYSDAYYSLGNTYREQGKIKEAVVNYLQAVSLKPDNAEIHCNLGAALQESGRPDEAIVSYKKAITLNPYYAMAHCNLGSLLHESGKLNDAAASYKRSTEINPDLALAHNNLGTAFKDLGRLDESVESYRKAIALKPDYAEAHNNLGTALLEQHKLQEAVISYNRALEIRPKYAEAYNNLGTILQELCQLDQAVENYRKAIALKPNFAEAYNNLGTALQDSGKHGEALAYYKQATILKPDFALAHVNRSFVLLLTENFKEGWKEYKWRLNIKNRASTTRNHHMWNGGPLNGKSILVHAEQGFGDTIQFVRYLPMVKEQGGHVVLACHKSLHRLFKNYNGIDEIIEKSSVNTLPEQPDVHIHLLDLPGLFETTLKSIPLKTPYITPDQILVDQWASWFKTRKDFKIGLVWAGNPHHSKDHNRSCSLSDFNKLTDVPEWSFYSLQKVNYPIDSKDTPIGMNIVNIGKGLNDFADTAAVIANLDLVITVDTAVAHLAGAIGKPVWTLLPFAPDWRWLLKRNDSPWYPTMRLFRQNQPGNWTEVFEQVKEELTNNFCLQVTEVNE</sequence>
<keyword evidence="1" id="KW-0802">TPR repeat</keyword>
<feature type="repeat" description="TPR" evidence="1">
    <location>
        <begin position="110"/>
        <end position="143"/>
    </location>
</feature>
<dbReference type="PROSITE" id="PS50005">
    <property type="entry name" value="TPR"/>
    <property type="match status" value="11"/>
</dbReference>
<dbReference type="EMBL" id="BAOS01000005">
    <property type="protein sequence ID" value="GAX60011.1"/>
    <property type="molecule type" value="Genomic_DNA"/>
</dbReference>
<feature type="repeat" description="TPR" evidence="1">
    <location>
        <begin position="643"/>
        <end position="676"/>
    </location>
</feature>
<feature type="repeat" description="TPR" evidence="1">
    <location>
        <begin position="745"/>
        <end position="778"/>
    </location>
</feature>
<feature type="repeat" description="TPR" evidence="1">
    <location>
        <begin position="711"/>
        <end position="744"/>
    </location>
</feature>